<reference evidence="11" key="1">
    <citation type="submission" date="2023-08" db="EMBL/GenBank/DDBJ databases">
        <authorList>
            <person name="Alioto T."/>
            <person name="Alioto T."/>
            <person name="Gomez Garrido J."/>
        </authorList>
    </citation>
    <scope>NUCLEOTIDE SEQUENCE</scope>
</reference>
<feature type="chain" id="PRO_5043096194" description="Pentraxin family member" evidence="9">
    <location>
        <begin position="17"/>
        <end position="228"/>
    </location>
</feature>
<evidence type="ECO:0000256" key="5">
    <source>
        <dbReference type="ARBA" id="ARBA00022837"/>
    </source>
</evidence>
<feature type="domain" description="Pentraxin (PTX)" evidence="10">
    <location>
        <begin position="22"/>
        <end position="223"/>
    </location>
</feature>
<comment type="cofactor">
    <cofactor evidence="9">
        <name>Ca(2+)</name>
        <dbReference type="ChEBI" id="CHEBI:29108"/>
    </cofactor>
    <text evidence="9">Binds 2 calcium ions per subunit.</text>
</comment>
<evidence type="ECO:0000256" key="2">
    <source>
        <dbReference type="ARBA" id="ARBA00022525"/>
    </source>
</evidence>
<dbReference type="SUPFAM" id="SSF49899">
    <property type="entry name" value="Concanavalin A-like lectins/glucanases"/>
    <property type="match status" value="1"/>
</dbReference>
<feature type="signal peptide" evidence="9">
    <location>
        <begin position="1"/>
        <end position="16"/>
    </location>
</feature>
<evidence type="ECO:0000256" key="1">
    <source>
        <dbReference type="ARBA" id="ARBA00004613"/>
    </source>
</evidence>
<dbReference type="GO" id="GO:0046872">
    <property type="term" value="F:metal ion binding"/>
    <property type="evidence" value="ECO:0007669"/>
    <property type="project" value="UniProtKB-KW"/>
</dbReference>
<organism evidence="11 12">
    <name type="scientific">Xyrichtys novacula</name>
    <name type="common">Pearly razorfish</name>
    <name type="synonym">Hemipteronotus novacula</name>
    <dbReference type="NCBI Taxonomy" id="13765"/>
    <lineage>
        <taxon>Eukaryota</taxon>
        <taxon>Metazoa</taxon>
        <taxon>Chordata</taxon>
        <taxon>Craniata</taxon>
        <taxon>Vertebrata</taxon>
        <taxon>Euteleostomi</taxon>
        <taxon>Actinopterygii</taxon>
        <taxon>Neopterygii</taxon>
        <taxon>Teleostei</taxon>
        <taxon>Neoteleostei</taxon>
        <taxon>Acanthomorphata</taxon>
        <taxon>Eupercaria</taxon>
        <taxon>Labriformes</taxon>
        <taxon>Labridae</taxon>
        <taxon>Xyrichtys</taxon>
    </lineage>
</organism>
<dbReference type="PRINTS" id="PR00895">
    <property type="entry name" value="PENTAXIN"/>
</dbReference>
<evidence type="ECO:0000259" key="10">
    <source>
        <dbReference type="PROSITE" id="PS51828"/>
    </source>
</evidence>
<keyword evidence="4 9" id="KW-0732">Signal</keyword>
<keyword evidence="6" id="KW-1015">Disulfide bond</keyword>
<evidence type="ECO:0000256" key="8">
    <source>
        <dbReference type="PROSITE-ProRule" id="PRU01172"/>
    </source>
</evidence>
<evidence type="ECO:0000256" key="4">
    <source>
        <dbReference type="ARBA" id="ARBA00022729"/>
    </source>
</evidence>
<keyword evidence="2" id="KW-0964">Secreted</keyword>
<dbReference type="InterPro" id="IPR001759">
    <property type="entry name" value="PTX_dom"/>
</dbReference>
<keyword evidence="12" id="KW-1185">Reference proteome</keyword>
<sequence length="228" mass="25219">MRQLLVFLALLCAGHATQEDLSEKVFIFPVQSATSAVKLVPYGQGPFSSLTMCMRFLSSTTRAQSLFSFAIQSQHNAFLLYKPSVGTYRMHVNGVALDITGLPDKTDEWNSVCWTWDSTNGLTALWINGERSTRRVLGTKVSLEGSPSIILGQEQDSYGGGFDQSQSFVGEITDVHLWNSVISPCEIRAFMDGSTFTSGNLLNWNNMQYTITGPVYVEPSDFDKLTCL</sequence>
<keyword evidence="5 9" id="KW-0106">Calcium</keyword>
<dbReference type="EMBL" id="OY660882">
    <property type="protein sequence ID" value="CAJ1080458.1"/>
    <property type="molecule type" value="Genomic_DNA"/>
</dbReference>
<accession>A0AAV1H3N5</accession>
<dbReference type="FunFam" id="2.60.120.200:FF:000070">
    <property type="entry name" value="Serum amyloid P-component"/>
    <property type="match status" value="1"/>
</dbReference>
<evidence type="ECO:0000256" key="7">
    <source>
        <dbReference type="ARBA" id="ARBA00038102"/>
    </source>
</evidence>
<keyword evidence="3 9" id="KW-0479">Metal-binding</keyword>
<dbReference type="AlphaFoldDB" id="A0AAV1H3N5"/>
<dbReference type="Gene3D" id="2.60.120.200">
    <property type="match status" value="1"/>
</dbReference>
<dbReference type="GO" id="GO:0005576">
    <property type="term" value="C:extracellular region"/>
    <property type="evidence" value="ECO:0007669"/>
    <property type="project" value="UniProtKB-SubCell"/>
</dbReference>
<dbReference type="SMART" id="SM00159">
    <property type="entry name" value="PTX"/>
    <property type="match status" value="1"/>
</dbReference>
<evidence type="ECO:0000313" key="12">
    <source>
        <dbReference type="Proteomes" id="UP001178508"/>
    </source>
</evidence>
<comment type="caution">
    <text evidence="8">Lacks conserved residue(s) required for the propagation of feature annotation.</text>
</comment>
<proteinExistence type="inferred from homology"/>
<dbReference type="PROSITE" id="PS51828">
    <property type="entry name" value="PTX_2"/>
    <property type="match status" value="1"/>
</dbReference>
<dbReference type="InterPro" id="IPR051005">
    <property type="entry name" value="Pentraxin_domain"/>
</dbReference>
<comment type="subunit">
    <text evidence="9">Homopentamer. Pentaxin (or pentraxin) have a discoid arrangement of 5 non-covalently bound subunits.</text>
</comment>
<evidence type="ECO:0000256" key="3">
    <source>
        <dbReference type="ARBA" id="ARBA00022723"/>
    </source>
</evidence>
<dbReference type="Proteomes" id="UP001178508">
    <property type="component" value="Chromosome 19"/>
</dbReference>
<evidence type="ECO:0000313" key="11">
    <source>
        <dbReference type="EMBL" id="CAJ1080458.1"/>
    </source>
</evidence>
<evidence type="ECO:0000256" key="6">
    <source>
        <dbReference type="ARBA" id="ARBA00023157"/>
    </source>
</evidence>
<dbReference type="PANTHER" id="PTHR45869:SF7">
    <property type="entry name" value="C-REACTIVE PROTEIN"/>
    <property type="match status" value="1"/>
</dbReference>
<dbReference type="InterPro" id="IPR013320">
    <property type="entry name" value="ConA-like_dom_sf"/>
</dbReference>
<dbReference type="PANTHER" id="PTHR45869">
    <property type="entry name" value="C-REACTIVE PROTEIN-RELATED"/>
    <property type="match status" value="1"/>
</dbReference>
<comment type="subcellular location">
    <subcellularLocation>
        <location evidence="1 9">Secreted</location>
    </subcellularLocation>
</comment>
<dbReference type="Pfam" id="PF00354">
    <property type="entry name" value="Pentaxin"/>
    <property type="match status" value="1"/>
</dbReference>
<name>A0AAV1H3N5_XYRNO</name>
<comment type="similarity">
    <text evidence="7 9">Belongs to the pentraxin family.</text>
</comment>
<evidence type="ECO:0000256" key="9">
    <source>
        <dbReference type="RuleBase" id="RU362112"/>
    </source>
</evidence>
<protein>
    <recommendedName>
        <fullName evidence="9">Pentraxin family member</fullName>
    </recommendedName>
</protein>
<gene>
    <name evidence="11" type="ORF">XNOV1_A011357</name>
</gene>